<keyword evidence="9 23" id="KW-0561">Oxygen transport</keyword>
<dbReference type="EC" id="1.14.12.17" evidence="5"/>
<evidence type="ECO:0000256" key="13">
    <source>
        <dbReference type="ARBA" id="ARBA00022857"/>
    </source>
</evidence>
<accession>A0A2I7KH48</accession>
<dbReference type="EMBL" id="CP010731">
    <property type="protein sequence ID" value="AUR01894.1"/>
    <property type="molecule type" value="Genomic_DNA"/>
</dbReference>
<reference evidence="26 27" key="2">
    <citation type="journal article" date="2017" name="Genome Biol. Evol.">
        <title>Trajectories and Drivers of Genome Evolution in Surface-Associated Marine Phaeobacter.</title>
        <authorList>
            <person name="Freese H.M."/>
            <person name="Sikorski J."/>
            <person name="Bunk B."/>
            <person name="Scheuner C."/>
            <person name="Meier-Kolthoff J.P."/>
            <person name="Sproer C."/>
            <person name="Gram L."/>
            <person name="Overmann J."/>
        </authorList>
    </citation>
    <scope>NUCLEOTIDE SEQUENCE [LARGE SCALE GENOMIC DNA]</scope>
    <source>
        <strain evidence="26 27">P88</strain>
        <plasmid evidence="27">pp88_f</plasmid>
    </source>
</reference>
<feature type="domain" description="Globin" evidence="24">
    <location>
        <begin position="4"/>
        <end position="141"/>
    </location>
</feature>
<comment type="catalytic activity">
    <reaction evidence="21">
        <text>2 nitric oxide + NADH + 2 O2 = 2 nitrate + NAD(+) + H(+)</text>
        <dbReference type="Rhea" id="RHEA:19469"/>
        <dbReference type="ChEBI" id="CHEBI:15378"/>
        <dbReference type="ChEBI" id="CHEBI:15379"/>
        <dbReference type="ChEBI" id="CHEBI:16480"/>
        <dbReference type="ChEBI" id="CHEBI:17632"/>
        <dbReference type="ChEBI" id="CHEBI:57540"/>
        <dbReference type="ChEBI" id="CHEBI:57945"/>
        <dbReference type="EC" id="1.14.12.17"/>
    </reaction>
</comment>
<evidence type="ECO:0000256" key="11">
    <source>
        <dbReference type="ARBA" id="ARBA00022723"/>
    </source>
</evidence>
<dbReference type="Proteomes" id="UP000236447">
    <property type="component" value="Plasmid pP88_f"/>
</dbReference>
<evidence type="ECO:0000256" key="20">
    <source>
        <dbReference type="ARBA" id="ARBA00033187"/>
    </source>
</evidence>
<dbReference type="Pfam" id="PF00042">
    <property type="entry name" value="Globin"/>
    <property type="match status" value="1"/>
</dbReference>
<reference evidence="26 27" key="1">
    <citation type="journal article" date="2017" name="Front. Microbiol.">
        <title>Phaeobacter piscinae sp. nov., a species of the Roseobacter group and potential aquaculture probiont.</title>
        <authorList>
            <person name="Sonnenschein E.C."/>
            <person name="Phippen C.B.W."/>
            <person name="Nielsen K.F."/>
            <person name="Mateiu R.V."/>
            <person name="Melchiorsen J."/>
            <person name="Gram L."/>
            <person name="Overmann J."/>
            <person name="Freese H.M."/>
        </authorList>
    </citation>
    <scope>NUCLEOTIDE SEQUENCE [LARGE SCALE GENOMIC DNA]</scope>
    <source>
        <strain evidence="26 27">P88</strain>
        <plasmid evidence="27">pp88_f</plasmid>
    </source>
</reference>
<evidence type="ECO:0000256" key="16">
    <source>
        <dbReference type="ARBA" id="ARBA00023027"/>
    </source>
</evidence>
<evidence type="ECO:0000256" key="5">
    <source>
        <dbReference type="ARBA" id="ARBA00012229"/>
    </source>
</evidence>
<dbReference type="Gene3D" id="2.40.30.10">
    <property type="entry name" value="Translation factors"/>
    <property type="match status" value="1"/>
</dbReference>
<comment type="cofactor">
    <cofactor evidence="2">
        <name>FAD</name>
        <dbReference type="ChEBI" id="CHEBI:57692"/>
    </cofactor>
</comment>
<dbReference type="GO" id="GO:0046210">
    <property type="term" value="P:nitric oxide catabolic process"/>
    <property type="evidence" value="ECO:0007669"/>
    <property type="project" value="TreeGrafter"/>
</dbReference>
<comment type="catalytic activity">
    <reaction evidence="22">
        <text>2 nitric oxide + NADPH + 2 O2 = 2 nitrate + NADP(+) + H(+)</text>
        <dbReference type="Rhea" id="RHEA:19465"/>
        <dbReference type="ChEBI" id="CHEBI:15378"/>
        <dbReference type="ChEBI" id="CHEBI:15379"/>
        <dbReference type="ChEBI" id="CHEBI:16480"/>
        <dbReference type="ChEBI" id="CHEBI:17632"/>
        <dbReference type="ChEBI" id="CHEBI:57783"/>
        <dbReference type="ChEBI" id="CHEBI:58349"/>
        <dbReference type="EC" id="1.14.12.17"/>
    </reaction>
</comment>
<dbReference type="CDD" id="cd06184">
    <property type="entry name" value="flavohem_like_fad_nad_binding"/>
    <property type="match status" value="1"/>
</dbReference>
<evidence type="ECO:0000313" key="26">
    <source>
        <dbReference type="EMBL" id="AUR01894.1"/>
    </source>
</evidence>
<evidence type="ECO:0000256" key="12">
    <source>
        <dbReference type="ARBA" id="ARBA00022827"/>
    </source>
</evidence>
<geneLocation type="plasmid" evidence="27">
    <name>pp88_f</name>
</geneLocation>
<evidence type="ECO:0000256" key="4">
    <source>
        <dbReference type="ARBA" id="ARBA00008414"/>
    </source>
</evidence>
<comment type="function">
    <text evidence="17">Is involved in NO detoxification in an aerobic process, termed nitric oxide dioxygenase (NOD) reaction that utilizes O(2) and NAD(P)H to convert NO to nitrate, which protects the bacterium from various noxious nitrogen compounds. Therefore, plays a central role in the inducible response to nitrosative stress.</text>
</comment>
<dbReference type="InterPro" id="IPR000971">
    <property type="entry name" value="Globin"/>
</dbReference>
<feature type="domain" description="FAD-binding FR-type" evidence="25">
    <location>
        <begin position="155"/>
        <end position="259"/>
    </location>
</feature>
<dbReference type="GO" id="GO:0008941">
    <property type="term" value="F:nitric oxide dioxygenase NAD(P)H activity"/>
    <property type="evidence" value="ECO:0007669"/>
    <property type="project" value="UniProtKB-EC"/>
</dbReference>
<dbReference type="GO" id="GO:0005344">
    <property type="term" value="F:oxygen carrier activity"/>
    <property type="evidence" value="ECO:0007669"/>
    <property type="project" value="UniProtKB-KW"/>
</dbReference>
<comment type="cofactor">
    <cofactor evidence="1">
        <name>heme b</name>
        <dbReference type="ChEBI" id="CHEBI:60344"/>
    </cofactor>
</comment>
<evidence type="ECO:0000256" key="15">
    <source>
        <dbReference type="ARBA" id="ARBA00023004"/>
    </source>
</evidence>
<dbReference type="GO" id="GO:0071500">
    <property type="term" value="P:cellular response to nitrosative stress"/>
    <property type="evidence" value="ECO:0007669"/>
    <property type="project" value="TreeGrafter"/>
</dbReference>
<evidence type="ECO:0000256" key="3">
    <source>
        <dbReference type="ARBA" id="ARBA00006401"/>
    </source>
</evidence>
<keyword evidence="23" id="KW-0813">Transport</keyword>
<evidence type="ECO:0000256" key="19">
    <source>
        <dbReference type="ARBA" id="ARBA00030929"/>
    </source>
</evidence>
<dbReference type="Gene3D" id="3.40.50.80">
    <property type="entry name" value="Nucleotide-binding domain of ferredoxin-NADP reductase (FNR) module"/>
    <property type="match status" value="1"/>
</dbReference>
<evidence type="ECO:0000256" key="17">
    <source>
        <dbReference type="ARBA" id="ARBA00025094"/>
    </source>
</evidence>
<dbReference type="NCBIfam" id="NF009805">
    <property type="entry name" value="PRK13289.1"/>
    <property type="match status" value="1"/>
</dbReference>
<dbReference type="FunFam" id="1.10.490.10:FF:000003">
    <property type="entry name" value="Flavohemoprotein"/>
    <property type="match status" value="1"/>
</dbReference>
<dbReference type="PRINTS" id="PR00410">
    <property type="entry name" value="PHEHYDRXLASE"/>
</dbReference>
<keyword evidence="12" id="KW-0274">FAD</keyword>
<dbReference type="PANTHER" id="PTHR43396:SF3">
    <property type="entry name" value="FLAVOHEMOPROTEIN"/>
    <property type="match status" value="1"/>
</dbReference>
<dbReference type="PANTHER" id="PTHR43396">
    <property type="entry name" value="FLAVOHEMOPROTEIN"/>
    <property type="match status" value="1"/>
</dbReference>
<keyword evidence="7" id="KW-0216">Detoxification</keyword>
<name>A0A2I7KH48_9RHOB</name>
<evidence type="ECO:0000256" key="1">
    <source>
        <dbReference type="ARBA" id="ARBA00001970"/>
    </source>
</evidence>
<dbReference type="GO" id="GO:0020037">
    <property type="term" value="F:heme binding"/>
    <property type="evidence" value="ECO:0007669"/>
    <property type="project" value="InterPro"/>
</dbReference>
<dbReference type="InterPro" id="IPR017927">
    <property type="entry name" value="FAD-bd_FR_type"/>
</dbReference>
<dbReference type="InterPro" id="IPR012292">
    <property type="entry name" value="Globin/Proto"/>
</dbReference>
<keyword evidence="8 23" id="KW-0349">Heme</keyword>
<dbReference type="RefSeq" id="WP_102884740.1">
    <property type="nucleotide sequence ID" value="NZ_CP010731.1"/>
</dbReference>
<keyword evidence="11" id="KW-0479">Metal-binding</keyword>
<dbReference type="Pfam" id="PF00175">
    <property type="entry name" value="NAD_binding_1"/>
    <property type="match status" value="1"/>
</dbReference>
<dbReference type="GO" id="GO:0046872">
    <property type="term" value="F:metal ion binding"/>
    <property type="evidence" value="ECO:0007669"/>
    <property type="project" value="UniProtKB-KW"/>
</dbReference>
<dbReference type="InterPro" id="IPR017938">
    <property type="entry name" value="Riboflavin_synthase-like_b-brl"/>
</dbReference>
<evidence type="ECO:0000256" key="18">
    <source>
        <dbReference type="ARBA" id="ARBA00030024"/>
    </source>
</evidence>
<dbReference type="GO" id="GO:0071949">
    <property type="term" value="F:FAD binding"/>
    <property type="evidence" value="ECO:0007669"/>
    <property type="project" value="TreeGrafter"/>
</dbReference>
<keyword evidence="10" id="KW-0285">Flavoprotein</keyword>
<dbReference type="InterPro" id="IPR009050">
    <property type="entry name" value="Globin-like_sf"/>
</dbReference>
<keyword evidence="13" id="KW-0521">NADP</keyword>
<evidence type="ECO:0000256" key="14">
    <source>
        <dbReference type="ARBA" id="ARBA00023002"/>
    </source>
</evidence>
<keyword evidence="26" id="KW-0614">Plasmid</keyword>
<evidence type="ECO:0000256" key="9">
    <source>
        <dbReference type="ARBA" id="ARBA00022621"/>
    </source>
</evidence>
<comment type="similarity">
    <text evidence="4">Belongs to the globin family. Two-domain flavohemoproteins subfamily.</text>
</comment>
<dbReference type="GO" id="GO:0009636">
    <property type="term" value="P:response to toxic substance"/>
    <property type="evidence" value="ECO:0007669"/>
    <property type="project" value="UniProtKB-KW"/>
</dbReference>
<evidence type="ECO:0000256" key="10">
    <source>
        <dbReference type="ARBA" id="ARBA00022630"/>
    </source>
</evidence>
<evidence type="ECO:0000313" key="27">
    <source>
        <dbReference type="Proteomes" id="UP000236447"/>
    </source>
</evidence>
<gene>
    <name evidence="26" type="primary">hmp</name>
    <name evidence="26" type="ORF">PhaeoP88_04582</name>
</gene>
<protein>
    <recommendedName>
        <fullName evidence="6">Flavohemoprotein</fullName>
        <ecNumber evidence="5">1.14.12.17</ecNumber>
    </recommendedName>
    <alternativeName>
        <fullName evidence="19">Flavohemoglobin</fullName>
    </alternativeName>
    <alternativeName>
        <fullName evidence="18">Hemoglobin-like protein</fullName>
    </alternativeName>
    <alternativeName>
        <fullName evidence="20">Nitric oxide dioxygenase</fullName>
    </alternativeName>
</protein>
<dbReference type="PROSITE" id="PS01033">
    <property type="entry name" value="GLOBIN"/>
    <property type="match status" value="1"/>
</dbReference>
<dbReference type="InterPro" id="IPR039261">
    <property type="entry name" value="FNR_nucleotide-bd"/>
</dbReference>
<evidence type="ECO:0000259" key="25">
    <source>
        <dbReference type="PROSITE" id="PS51384"/>
    </source>
</evidence>
<dbReference type="SUPFAM" id="SSF63380">
    <property type="entry name" value="Riboflavin synthase domain-like"/>
    <property type="match status" value="1"/>
</dbReference>
<evidence type="ECO:0000256" key="2">
    <source>
        <dbReference type="ARBA" id="ARBA00001974"/>
    </source>
</evidence>
<dbReference type="FunFam" id="2.40.30.10:FF:000034">
    <property type="entry name" value="Flavohemoprotein"/>
    <property type="match status" value="1"/>
</dbReference>
<dbReference type="InterPro" id="IPR001433">
    <property type="entry name" value="OxRdtase_FAD/NAD-bd"/>
</dbReference>
<evidence type="ECO:0000256" key="7">
    <source>
        <dbReference type="ARBA" id="ARBA00022575"/>
    </source>
</evidence>
<dbReference type="Gene3D" id="1.10.490.10">
    <property type="entry name" value="Globins"/>
    <property type="match status" value="1"/>
</dbReference>
<evidence type="ECO:0000256" key="22">
    <source>
        <dbReference type="ARBA" id="ARBA00049433"/>
    </source>
</evidence>
<keyword evidence="14 26" id="KW-0560">Oxidoreductase</keyword>
<evidence type="ECO:0000256" key="23">
    <source>
        <dbReference type="RuleBase" id="RU000356"/>
    </source>
</evidence>
<dbReference type="CDD" id="cd14781">
    <property type="entry name" value="FHb-globin_1"/>
    <property type="match status" value="1"/>
</dbReference>
<evidence type="ECO:0000256" key="21">
    <source>
        <dbReference type="ARBA" id="ARBA00048649"/>
    </source>
</evidence>
<comment type="similarity">
    <text evidence="3">In the C-terminal section; belongs to the flavoprotein pyridine nucleotide cytochrome reductase family.</text>
</comment>
<dbReference type="InterPro" id="IPR008333">
    <property type="entry name" value="Cbr1-like_FAD-bd_dom"/>
</dbReference>
<dbReference type="SUPFAM" id="SSF46458">
    <property type="entry name" value="Globin-like"/>
    <property type="match status" value="1"/>
</dbReference>
<sequence length="396" mass="42659">MAQPLSEQSKAIVTATVPALEAHGGAIVAEMYTRLLADEDIKALFNQSHQQGDSSQHAALANAILGYARNIDNLGALRSVVERIVNKHVSLQIKPEHYTHVATALLGAIEAVLGQAASREVLDAWGEAYWFLANLLIEAERKMYDDIANAEGGWKGWRDFVIVGIIGESASVKSFVLRPVDGGPVLRHQPGQYLAFDFDHPDTGKARRNYSISCAPNGEYYRISVKREPGGVISGWLHEVAAEGTVLRVAAPAGDFVLKDRPEGEVVLLSAGVGLTPMVAMLETLAANDRSATYLHAAVDGDNLAMEGLSKSLAKRSVIFLETPSDADRAAARYDVEGRITPDWLAANTNTALSDYYICGPKGFMAMAIAGLRAANVDMDRIHFEFFGPAEDLGVA</sequence>
<evidence type="ECO:0000259" key="24">
    <source>
        <dbReference type="PROSITE" id="PS01033"/>
    </source>
</evidence>
<organism evidence="26 27">
    <name type="scientific">Phaeobacter inhibens</name>
    <dbReference type="NCBI Taxonomy" id="221822"/>
    <lineage>
        <taxon>Bacteria</taxon>
        <taxon>Pseudomonadati</taxon>
        <taxon>Pseudomonadota</taxon>
        <taxon>Alphaproteobacteria</taxon>
        <taxon>Rhodobacterales</taxon>
        <taxon>Roseobacteraceae</taxon>
        <taxon>Phaeobacter</taxon>
    </lineage>
</organism>
<dbReference type="Pfam" id="PF00970">
    <property type="entry name" value="FAD_binding_6"/>
    <property type="match status" value="1"/>
</dbReference>
<keyword evidence="16" id="KW-0520">NAD</keyword>
<dbReference type="PROSITE" id="PS51384">
    <property type="entry name" value="FAD_FR"/>
    <property type="match status" value="1"/>
</dbReference>
<dbReference type="GO" id="GO:0019825">
    <property type="term" value="F:oxygen binding"/>
    <property type="evidence" value="ECO:0007669"/>
    <property type="project" value="InterPro"/>
</dbReference>
<evidence type="ECO:0000256" key="8">
    <source>
        <dbReference type="ARBA" id="ARBA00022617"/>
    </source>
</evidence>
<dbReference type="SUPFAM" id="SSF52343">
    <property type="entry name" value="Ferredoxin reductase-like, C-terminal NADP-linked domain"/>
    <property type="match status" value="1"/>
</dbReference>
<dbReference type="AlphaFoldDB" id="A0A2I7KH48"/>
<keyword evidence="15" id="KW-0408">Iron</keyword>
<proteinExistence type="inferred from homology"/>
<evidence type="ECO:0000256" key="6">
    <source>
        <dbReference type="ARBA" id="ARBA00014637"/>
    </source>
</evidence>